<dbReference type="Pfam" id="PF08388">
    <property type="entry name" value="GIIM"/>
    <property type="match status" value="1"/>
</dbReference>
<dbReference type="HOGENOM" id="CLU_111484_0_0_11"/>
<dbReference type="eggNOG" id="COG3344">
    <property type="taxonomic scope" value="Bacteria"/>
</dbReference>
<feature type="domain" description="Group II intron maturase-specific" evidence="1">
    <location>
        <begin position="87"/>
        <end position="156"/>
    </location>
</feature>
<keyword evidence="2" id="KW-0808">Transferase</keyword>
<name>Q2J9X5_FRACC</name>
<keyword evidence="2" id="KW-0548">Nucleotidyltransferase</keyword>
<evidence type="ECO:0000313" key="2">
    <source>
        <dbReference type="EMBL" id="ABD11917.1"/>
    </source>
</evidence>
<evidence type="ECO:0000259" key="1">
    <source>
        <dbReference type="Pfam" id="PF08388"/>
    </source>
</evidence>
<dbReference type="STRING" id="106370.Francci3_2554"/>
<dbReference type="Proteomes" id="UP000001937">
    <property type="component" value="Chromosome"/>
</dbReference>
<dbReference type="InterPro" id="IPR013597">
    <property type="entry name" value="Mat_intron_G2"/>
</dbReference>
<sequence>MLHCASERQAHQVRQAVEDRMAEVGLRLHPTKTRIVYCKDANRRLGHEHTAFTFLGYTFRARAARGRNGRLFASFQPAISRQALTALGRQVRHWRLHRRSNVTLADLARTINPIVRGWMAYYGAFYRSALSVLLTRINSYLVRWIRKKYKRLRPMRKASAAWQRAVTGSPGLFAHWRWVPTFR</sequence>
<accession>Q2J9X5</accession>
<gene>
    <name evidence="2" type="ordered locus">Francci3_2554</name>
</gene>
<dbReference type="KEGG" id="fra:Francci3_2554"/>
<dbReference type="AlphaFoldDB" id="Q2J9X5"/>
<keyword evidence="2" id="KW-0695">RNA-directed DNA polymerase</keyword>
<dbReference type="SUPFAM" id="SSF56672">
    <property type="entry name" value="DNA/RNA polymerases"/>
    <property type="match status" value="1"/>
</dbReference>
<keyword evidence="3" id="KW-1185">Reference proteome</keyword>
<dbReference type="PhylomeDB" id="Q2J9X5"/>
<dbReference type="RefSeq" id="WP_011436952.1">
    <property type="nucleotide sequence ID" value="NC_007777.1"/>
</dbReference>
<protein>
    <submittedName>
        <fullName evidence="2">Reverse transcriptase</fullName>
    </submittedName>
</protein>
<evidence type="ECO:0000313" key="3">
    <source>
        <dbReference type="Proteomes" id="UP000001937"/>
    </source>
</evidence>
<dbReference type="InterPro" id="IPR043502">
    <property type="entry name" value="DNA/RNA_pol_sf"/>
</dbReference>
<reference evidence="2 3" key="1">
    <citation type="journal article" date="2007" name="Genome Res.">
        <title>Genome characteristics of facultatively symbiotic Frankia sp. strains reflect host range and host plant biogeography.</title>
        <authorList>
            <person name="Normand P."/>
            <person name="Lapierre P."/>
            <person name="Tisa L.S."/>
            <person name="Gogarten J.P."/>
            <person name="Alloisio N."/>
            <person name="Bagnarol E."/>
            <person name="Bassi C.A."/>
            <person name="Berry A.M."/>
            <person name="Bickhart D.M."/>
            <person name="Choisne N."/>
            <person name="Couloux A."/>
            <person name="Cournoyer B."/>
            <person name="Cruveiller S."/>
            <person name="Daubin V."/>
            <person name="Demange N."/>
            <person name="Francino M.P."/>
            <person name="Goltsman E."/>
            <person name="Huang Y."/>
            <person name="Kopp O.R."/>
            <person name="Labarre L."/>
            <person name="Lapidus A."/>
            <person name="Lavire C."/>
            <person name="Marechal J."/>
            <person name="Martinez M."/>
            <person name="Mastronunzio J.E."/>
            <person name="Mullin B.C."/>
            <person name="Niemann J."/>
            <person name="Pujic P."/>
            <person name="Rawnsley T."/>
            <person name="Rouy Z."/>
            <person name="Schenowitz C."/>
            <person name="Sellstedt A."/>
            <person name="Tavares F."/>
            <person name="Tomkins J.P."/>
            <person name="Vallenet D."/>
            <person name="Valverde C."/>
            <person name="Wall L.G."/>
            <person name="Wang Y."/>
            <person name="Medigue C."/>
            <person name="Benson D.R."/>
        </authorList>
    </citation>
    <scope>NUCLEOTIDE SEQUENCE [LARGE SCALE GENOMIC DNA]</scope>
    <source>
        <strain evidence="3">DSM 45818 / CECT 9043 / CcI3</strain>
    </source>
</reference>
<dbReference type="GO" id="GO:0003964">
    <property type="term" value="F:RNA-directed DNA polymerase activity"/>
    <property type="evidence" value="ECO:0007669"/>
    <property type="project" value="UniProtKB-KW"/>
</dbReference>
<organism evidence="2 3">
    <name type="scientific">Frankia casuarinae (strain DSM 45818 / CECT 9043 / HFP020203 / CcI3)</name>
    <dbReference type="NCBI Taxonomy" id="106370"/>
    <lineage>
        <taxon>Bacteria</taxon>
        <taxon>Bacillati</taxon>
        <taxon>Actinomycetota</taxon>
        <taxon>Actinomycetes</taxon>
        <taxon>Frankiales</taxon>
        <taxon>Frankiaceae</taxon>
        <taxon>Frankia</taxon>
    </lineage>
</organism>
<proteinExistence type="predicted"/>
<dbReference type="EMBL" id="CP000249">
    <property type="protein sequence ID" value="ABD11917.1"/>
    <property type="molecule type" value="Genomic_DNA"/>
</dbReference>